<dbReference type="GO" id="GO:0003700">
    <property type="term" value="F:DNA-binding transcription factor activity"/>
    <property type="evidence" value="ECO:0007669"/>
    <property type="project" value="InterPro"/>
</dbReference>
<dbReference type="Pfam" id="PF03634">
    <property type="entry name" value="TCP"/>
    <property type="match status" value="1"/>
</dbReference>
<dbReference type="PROSITE" id="PS51370">
    <property type="entry name" value="R"/>
    <property type="match status" value="1"/>
</dbReference>
<dbReference type="GO" id="GO:2000032">
    <property type="term" value="P:regulation of secondary shoot formation"/>
    <property type="evidence" value="ECO:0007669"/>
    <property type="project" value="TreeGrafter"/>
</dbReference>
<dbReference type="EMBL" id="MG593509">
    <property type="protein sequence ID" value="AXM05094.1"/>
    <property type="molecule type" value="Genomic_DNA"/>
</dbReference>
<dbReference type="PROSITE" id="PS51369">
    <property type="entry name" value="TCP"/>
    <property type="match status" value="1"/>
</dbReference>
<name>A0A346D3S6_TAGPA</name>
<feature type="region of interest" description="Disordered" evidence="7">
    <location>
        <begin position="127"/>
        <end position="168"/>
    </location>
</feature>
<reference evidence="10" key="1">
    <citation type="journal article" date="2018" name="Front. Plant Sci.">
        <title>Patterning the Asteraceae Capitulum: Duplications and Differential Expression of the Flower Symmetry CYC2-Like Genes.</title>
        <authorList>
            <person name="Chen J."/>
            <person name="Shen C.Z."/>
            <person name="Guo Y.P."/>
            <person name="Rao G.Y."/>
        </authorList>
    </citation>
    <scope>NUCLEOTIDE SEQUENCE</scope>
</reference>
<evidence type="ECO:0000256" key="3">
    <source>
        <dbReference type="ARBA" id="ARBA00023015"/>
    </source>
</evidence>
<feature type="compositionally biased region" description="Basic and acidic residues" evidence="7">
    <location>
        <begin position="155"/>
        <end position="167"/>
    </location>
</feature>
<keyword evidence="4" id="KW-0238">DNA-binding</keyword>
<dbReference type="GO" id="GO:0005634">
    <property type="term" value="C:nucleus"/>
    <property type="evidence" value="ECO:0007669"/>
    <property type="project" value="UniProtKB-SubCell"/>
</dbReference>
<comment type="subcellular location">
    <subcellularLocation>
        <location evidence="1">Nucleus</location>
    </subcellularLocation>
</comment>
<organism evidence="10">
    <name type="scientific">Tagetes patula</name>
    <name type="common">French marigold</name>
    <dbReference type="NCBI Taxonomy" id="55843"/>
    <lineage>
        <taxon>Eukaryota</taxon>
        <taxon>Viridiplantae</taxon>
        <taxon>Streptophyta</taxon>
        <taxon>Embryophyta</taxon>
        <taxon>Tracheophyta</taxon>
        <taxon>Spermatophyta</taxon>
        <taxon>Magnoliopsida</taxon>
        <taxon>eudicotyledons</taxon>
        <taxon>Gunneridae</taxon>
        <taxon>Pentapetalae</taxon>
        <taxon>asterids</taxon>
        <taxon>campanulids</taxon>
        <taxon>Asterales</taxon>
        <taxon>Asteraceae</taxon>
        <taxon>Asteroideae</taxon>
        <taxon>Heliantheae alliance</taxon>
        <taxon>Tageteae</taxon>
        <taxon>Tagetes</taxon>
    </lineage>
</organism>
<evidence type="ECO:0000256" key="5">
    <source>
        <dbReference type="ARBA" id="ARBA00023163"/>
    </source>
</evidence>
<keyword evidence="3" id="KW-0805">Transcription regulation</keyword>
<proteinExistence type="predicted"/>
<evidence type="ECO:0000256" key="1">
    <source>
        <dbReference type="ARBA" id="ARBA00004123"/>
    </source>
</evidence>
<evidence type="ECO:0000259" key="8">
    <source>
        <dbReference type="PROSITE" id="PS51369"/>
    </source>
</evidence>
<dbReference type="InterPro" id="IPR017888">
    <property type="entry name" value="CYC/TB1_R_domain"/>
</dbReference>
<evidence type="ECO:0000256" key="4">
    <source>
        <dbReference type="ARBA" id="ARBA00023125"/>
    </source>
</evidence>
<feature type="domain" description="R" evidence="9">
    <location>
        <begin position="183"/>
        <end position="200"/>
    </location>
</feature>
<evidence type="ECO:0000256" key="7">
    <source>
        <dbReference type="SAM" id="MobiDB-lite"/>
    </source>
</evidence>
<dbReference type="PANTHER" id="PTHR31072">
    <property type="entry name" value="TRANSCRIPTION FACTOR TCP4-RELATED"/>
    <property type="match status" value="1"/>
</dbReference>
<keyword evidence="6" id="KW-0539">Nucleus</keyword>
<evidence type="ECO:0000259" key="9">
    <source>
        <dbReference type="PROSITE" id="PS51370"/>
    </source>
</evidence>
<keyword evidence="5" id="KW-0804">Transcription</keyword>
<evidence type="ECO:0000256" key="2">
    <source>
        <dbReference type="ARBA" id="ARBA00022473"/>
    </source>
</evidence>
<sequence>MFSSNPFHVFPVPSNSILDHEKHNLYNSNPFHSSKQDLVEEEQGLECDHDLYWSEIKKEKASKKDHHSKIHTAQGPRDRRVRLSIEVAKKFFYLQDLLENDKASKTLDWLLRKSKISIDELIKSKKQSSSASSSTVTDRSEVVFMETGSDEDDQDLKGRKNKCSGEGKRKKITRTYKSGFSVNQLRAEARARARERTKKKLNIKKKLDDESNTSTVVHVECCCSSLQTSVWHSINETHNVSNDSSSKFTALPKFTDLHEQQQGDCATV</sequence>
<keyword evidence="2" id="KW-0217">Developmental protein</keyword>
<evidence type="ECO:0000256" key="6">
    <source>
        <dbReference type="ARBA" id="ARBA00023242"/>
    </source>
</evidence>
<evidence type="ECO:0000313" key="10">
    <source>
        <dbReference type="EMBL" id="AXM05094.1"/>
    </source>
</evidence>
<dbReference type="InterPro" id="IPR005333">
    <property type="entry name" value="Transcription_factor_TCP"/>
</dbReference>
<dbReference type="AlphaFoldDB" id="A0A346D3S6"/>
<dbReference type="PANTHER" id="PTHR31072:SF224">
    <property type="entry name" value="TRANSCRIPTION FACTOR TCP1"/>
    <property type="match status" value="1"/>
</dbReference>
<feature type="domain" description="TCP" evidence="8">
    <location>
        <begin position="63"/>
        <end position="121"/>
    </location>
</feature>
<accession>A0A346D3S6</accession>
<dbReference type="GO" id="GO:0043565">
    <property type="term" value="F:sequence-specific DNA binding"/>
    <property type="evidence" value="ECO:0007669"/>
    <property type="project" value="TreeGrafter"/>
</dbReference>
<protein>
    <submittedName>
        <fullName evidence="10">Cycloidea-like protein</fullName>
    </submittedName>
</protein>
<dbReference type="InterPro" id="IPR017887">
    <property type="entry name" value="TF_TCP_subgr"/>
</dbReference>